<keyword evidence="2" id="KW-1185">Reference proteome</keyword>
<evidence type="ECO:0000313" key="2">
    <source>
        <dbReference type="Proteomes" id="UP000606274"/>
    </source>
</evidence>
<protein>
    <submittedName>
        <fullName evidence="1">Uncharacterized protein</fullName>
    </submittedName>
</protein>
<evidence type="ECO:0000313" key="1">
    <source>
        <dbReference type="EMBL" id="KAF7690656.1"/>
    </source>
</evidence>
<organism evidence="1 2">
    <name type="scientific">Silurus meridionalis</name>
    <name type="common">Southern catfish</name>
    <name type="synonym">Silurus soldatovi meridionalis</name>
    <dbReference type="NCBI Taxonomy" id="175797"/>
    <lineage>
        <taxon>Eukaryota</taxon>
        <taxon>Metazoa</taxon>
        <taxon>Chordata</taxon>
        <taxon>Craniata</taxon>
        <taxon>Vertebrata</taxon>
        <taxon>Euteleostomi</taxon>
        <taxon>Actinopterygii</taxon>
        <taxon>Neopterygii</taxon>
        <taxon>Teleostei</taxon>
        <taxon>Ostariophysi</taxon>
        <taxon>Siluriformes</taxon>
        <taxon>Siluridae</taxon>
        <taxon>Silurus</taxon>
    </lineage>
</organism>
<gene>
    <name evidence="1" type="ORF">HF521_012460</name>
</gene>
<accession>A0A8T0AJ01</accession>
<comment type="caution">
    <text evidence="1">The sequence shown here is derived from an EMBL/GenBank/DDBJ whole genome shotgun (WGS) entry which is preliminary data.</text>
</comment>
<dbReference type="EMBL" id="JABFDY010000023">
    <property type="protein sequence ID" value="KAF7690656.1"/>
    <property type="molecule type" value="Genomic_DNA"/>
</dbReference>
<dbReference type="Proteomes" id="UP000606274">
    <property type="component" value="Unassembled WGS sequence"/>
</dbReference>
<sequence length="135" mass="14977">MRKLLDTIWKPLAAACQNSRSRRGQDNMDTATTTTAPALRIIKFGFRDYTYTAKKRTAVCNICSAKINLIIEEAHKTMPSPASTSNLQVQVGEPEAGHQSGLFTGYRKKQKMNSCSSPLIQLNHYLDICDGQNAL</sequence>
<dbReference type="AlphaFoldDB" id="A0A8T0AJ01"/>
<reference evidence="1" key="1">
    <citation type="submission" date="2020-08" db="EMBL/GenBank/DDBJ databases">
        <title>Chromosome-level assembly of Southern catfish (Silurus meridionalis) provides insights into visual adaptation to the nocturnal and benthic lifestyles.</title>
        <authorList>
            <person name="Zhang Y."/>
            <person name="Wang D."/>
            <person name="Peng Z."/>
        </authorList>
    </citation>
    <scope>NUCLEOTIDE SEQUENCE</scope>
    <source>
        <strain evidence="1">SWU-2019-XX</strain>
        <tissue evidence="1">Muscle</tissue>
    </source>
</reference>
<name>A0A8T0AJ01_SILME</name>
<proteinExistence type="predicted"/>